<protein>
    <recommendedName>
        <fullName evidence="2">DUF6534 domain-containing protein</fullName>
    </recommendedName>
</protein>
<dbReference type="Proteomes" id="UP000724874">
    <property type="component" value="Unassembled WGS sequence"/>
</dbReference>
<comment type="caution">
    <text evidence="3">The sequence shown here is derived from an EMBL/GenBank/DDBJ whole genome shotgun (WGS) entry which is preliminary data.</text>
</comment>
<dbReference type="AlphaFoldDB" id="A0A9P5TLZ5"/>
<dbReference type="PANTHER" id="PTHR40465">
    <property type="entry name" value="CHROMOSOME 1, WHOLE GENOME SHOTGUN SEQUENCE"/>
    <property type="match status" value="1"/>
</dbReference>
<evidence type="ECO:0000256" key="1">
    <source>
        <dbReference type="SAM" id="Phobius"/>
    </source>
</evidence>
<gene>
    <name evidence="3" type="ORF">CPB84DRAFT_1779298</name>
</gene>
<dbReference type="OrthoDB" id="3265526at2759"/>
<evidence type="ECO:0000259" key="2">
    <source>
        <dbReference type="Pfam" id="PF20152"/>
    </source>
</evidence>
<feature type="transmembrane region" description="Helical" evidence="1">
    <location>
        <begin position="52"/>
        <end position="72"/>
    </location>
</feature>
<feature type="transmembrane region" description="Helical" evidence="1">
    <location>
        <begin position="192"/>
        <end position="212"/>
    </location>
</feature>
<keyword evidence="1" id="KW-1133">Transmembrane helix</keyword>
<sequence>MPSVSLLFGPLLLGVVVNAILYGLFCLQVCLTQVRSFYYQTYGKDPKWIRFFVLYLFFLETANTVFDIGLIFEPLVLNYGLPSSLLVLISMPVQLFIAWRIRIISGSLLMSSVIVFFGVSAFIGGIAVTVCVSFIREWANFRQFEGAVITWLAASAIADLLITVSLSWSLYTRKTGVKATDDKIARIIRLTVQTGLITAIFATADVVIFLTVKSSNFFWDLPLSKLYTNSLLSSLNARAGWNNLTGQSDEEESNVLFRKTTLGMTSGIIELEANPRRQRRDTHARKRTLDSPGIVHHVVESLSDGEVYGSSGIRKSDDQKAHRLTA</sequence>
<name>A0A9P5TLZ5_GYMJU</name>
<keyword evidence="1" id="KW-0812">Transmembrane</keyword>
<dbReference type="EMBL" id="JADNYJ010000048">
    <property type="protein sequence ID" value="KAF8900289.1"/>
    <property type="molecule type" value="Genomic_DNA"/>
</dbReference>
<feature type="transmembrane region" description="Helical" evidence="1">
    <location>
        <begin position="147"/>
        <end position="171"/>
    </location>
</feature>
<evidence type="ECO:0000313" key="4">
    <source>
        <dbReference type="Proteomes" id="UP000724874"/>
    </source>
</evidence>
<feature type="transmembrane region" description="Helical" evidence="1">
    <location>
        <begin position="6"/>
        <end position="31"/>
    </location>
</feature>
<reference evidence="3" key="1">
    <citation type="submission" date="2020-11" db="EMBL/GenBank/DDBJ databases">
        <authorList>
            <consortium name="DOE Joint Genome Institute"/>
            <person name="Ahrendt S."/>
            <person name="Riley R."/>
            <person name="Andreopoulos W."/>
            <person name="LaButti K."/>
            <person name="Pangilinan J."/>
            <person name="Ruiz-duenas F.J."/>
            <person name="Barrasa J.M."/>
            <person name="Sanchez-Garcia M."/>
            <person name="Camarero S."/>
            <person name="Miyauchi S."/>
            <person name="Serrano A."/>
            <person name="Linde D."/>
            <person name="Babiker R."/>
            <person name="Drula E."/>
            <person name="Ayuso-Fernandez I."/>
            <person name="Pacheco R."/>
            <person name="Padilla G."/>
            <person name="Ferreira P."/>
            <person name="Barriuso J."/>
            <person name="Kellner H."/>
            <person name="Castanera R."/>
            <person name="Alfaro M."/>
            <person name="Ramirez L."/>
            <person name="Pisabarro A.G."/>
            <person name="Kuo A."/>
            <person name="Tritt A."/>
            <person name="Lipzen A."/>
            <person name="He G."/>
            <person name="Yan M."/>
            <person name="Ng V."/>
            <person name="Cullen D."/>
            <person name="Martin F."/>
            <person name="Rosso M.-N."/>
            <person name="Henrissat B."/>
            <person name="Hibbett D."/>
            <person name="Martinez A.T."/>
            <person name="Grigoriev I.V."/>
        </authorList>
    </citation>
    <scope>NUCLEOTIDE SEQUENCE</scope>
    <source>
        <strain evidence="3">AH 44721</strain>
    </source>
</reference>
<dbReference type="PANTHER" id="PTHR40465:SF1">
    <property type="entry name" value="DUF6534 DOMAIN-CONTAINING PROTEIN"/>
    <property type="match status" value="1"/>
</dbReference>
<feature type="domain" description="DUF6534" evidence="2">
    <location>
        <begin position="155"/>
        <end position="239"/>
    </location>
</feature>
<keyword evidence="1" id="KW-0472">Membrane</keyword>
<organism evidence="3 4">
    <name type="scientific">Gymnopilus junonius</name>
    <name type="common">Spectacular rustgill mushroom</name>
    <name type="synonym">Gymnopilus spectabilis subsp. junonius</name>
    <dbReference type="NCBI Taxonomy" id="109634"/>
    <lineage>
        <taxon>Eukaryota</taxon>
        <taxon>Fungi</taxon>
        <taxon>Dikarya</taxon>
        <taxon>Basidiomycota</taxon>
        <taxon>Agaricomycotina</taxon>
        <taxon>Agaricomycetes</taxon>
        <taxon>Agaricomycetidae</taxon>
        <taxon>Agaricales</taxon>
        <taxon>Agaricineae</taxon>
        <taxon>Hymenogastraceae</taxon>
        <taxon>Gymnopilus</taxon>
    </lineage>
</organism>
<proteinExistence type="predicted"/>
<dbReference type="Pfam" id="PF20152">
    <property type="entry name" value="DUF6534"/>
    <property type="match status" value="1"/>
</dbReference>
<dbReference type="InterPro" id="IPR045339">
    <property type="entry name" value="DUF6534"/>
</dbReference>
<accession>A0A9P5TLZ5</accession>
<evidence type="ECO:0000313" key="3">
    <source>
        <dbReference type="EMBL" id="KAF8900289.1"/>
    </source>
</evidence>
<keyword evidence="4" id="KW-1185">Reference proteome</keyword>
<feature type="transmembrane region" description="Helical" evidence="1">
    <location>
        <begin position="113"/>
        <end position="135"/>
    </location>
</feature>
<feature type="transmembrane region" description="Helical" evidence="1">
    <location>
        <begin position="84"/>
        <end position="101"/>
    </location>
</feature>